<dbReference type="EMBL" id="CAEKDK010000003">
    <property type="protein sequence ID" value="CAB4274899.1"/>
    <property type="molecule type" value="Genomic_DNA"/>
</dbReference>
<feature type="compositionally biased region" description="Polar residues" evidence="1">
    <location>
        <begin position="48"/>
        <end position="62"/>
    </location>
</feature>
<gene>
    <name evidence="2" type="ORF">CURHAP_LOCUS23573</name>
    <name evidence="3" type="ORF">CURHAP_LOCUS23574</name>
</gene>
<proteinExistence type="predicted"/>
<organism evidence="3 4">
    <name type="scientific">Prunus armeniaca</name>
    <name type="common">Apricot</name>
    <name type="synonym">Armeniaca vulgaris</name>
    <dbReference type="NCBI Taxonomy" id="36596"/>
    <lineage>
        <taxon>Eukaryota</taxon>
        <taxon>Viridiplantae</taxon>
        <taxon>Streptophyta</taxon>
        <taxon>Embryophyta</taxon>
        <taxon>Tracheophyta</taxon>
        <taxon>Spermatophyta</taxon>
        <taxon>Magnoliopsida</taxon>
        <taxon>eudicotyledons</taxon>
        <taxon>Gunneridae</taxon>
        <taxon>Pentapetalae</taxon>
        <taxon>rosids</taxon>
        <taxon>fabids</taxon>
        <taxon>Rosales</taxon>
        <taxon>Rosaceae</taxon>
        <taxon>Amygdaloideae</taxon>
        <taxon>Amygdaleae</taxon>
        <taxon>Prunus</taxon>
    </lineage>
</organism>
<feature type="compositionally biased region" description="Low complexity" evidence="1">
    <location>
        <begin position="20"/>
        <end position="34"/>
    </location>
</feature>
<dbReference type="Proteomes" id="UP000507222">
    <property type="component" value="Unassembled WGS sequence"/>
</dbReference>
<evidence type="ECO:0000256" key="1">
    <source>
        <dbReference type="SAM" id="MobiDB-lite"/>
    </source>
</evidence>
<accession>A0A6J5UF10</accession>
<feature type="region of interest" description="Disordered" evidence="1">
    <location>
        <begin position="1"/>
        <end position="62"/>
    </location>
</feature>
<sequence>MAKQLLLQASQMQDDEDNESQSSSSCQPRQQSPSPDRPMRWSDYPHSQDPNNAYATYELNSD</sequence>
<reference evidence="3 4" key="1">
    <citation type="submission" date="2020-05" db="EMBL/GenBank/DDBJ databases">
        <authorList>
            <person name="Campoy J."/>
            <person name="Schneeberger K."/>
            <person name="Spophaly S."/>
        </authorList>
    </citation>
    <scope>NUCLEOTIDE SEQUENCE [LARGE SCALE GENOMIC DNA]</scope>
    <source>
        <strain evidence="3">PruArmRojPasFocal</strain>
    </source>
</reference>
<protein>
    <submittedName>
        <fullName evidence="3">Uncharacterized protein</fullName>
    </submittedName>
</protein>
<name>A0A6J5UF10_PRUAR</name>
<dbReference type="EMBL" id="CAEKDK010000003">
    <property type="protein sequence ID" value="CAB4274898.1"/>
    <property type="molecule type" value="Genomic_DNA"/>
</dbReference>
<evidence type="ECO:0000313" key="3">
    <source>
        <dbReference type="EMBL" id="CAB4274899.1"/>
    </source>
</evidence>
<evidence type="ECO:0000313" key="2">
    <source>
        <dbReference type="EMBL" id="CAB4274898.1"/>
    </source>
</evidence>
<dbReference type="AlphaFoldDB" id="A0A6J5UF10"/>
<evidence type="ECO:0000313" key="4">
    <source>
        <dbReference type="Proteomes" id="UP000507222"/>
    </source>
</evidence>